<dbReference type="Gene3D" id="3.90.25.10">
    <property type="entry name" value="UDP-galactose 4-epimerase, domain 1"/>
    <property type="match status" value="1"/>
</dbReference>
<sequence length="316" mass="35859">MGKVLVTGGAGFIGSHVVDGYLREGWEVVVVDNLSNGKKEQINPRANFYHLSILDKKLKDIFKREKIDLVNHHAAQINVRFSIKNPFFDARENILGTLNLLNICHDFKVKNFIFISSGGAIYGEPSFLPVKESHPKLPLSPYGINKFTAELYLYLYKKIFGLNYISLRYANVYGPRQDPFGEAGVVAIFSHKMLNKETPTIFGDGKQTRDYIFVDDVVEANLLATYKIEKLNAKKLSSPDDLAYNIGTGREESVNTLYQKLATITGFQKSPVYDNLKEGEVRRICLDPAKAEEELNWLPRTSLEQGLRKTVEWFKN</sequence>
<dbReference type="InterPro" id="IPR001509">
    <property type="entry name" value="Epimerase_deHydtase"/>
</dbReference>
<organism evidence="3 4">
    <name type="scientific">Aerophobetes bacterium</name>
    <dbReference type="NCBI Taxonomy" id="2030807"/>
    <lineage>
        <taxon>Bacteria</taxon>
        <taxon>Candidatus Aerophobota</taxon>
    </lineage>
</organism>
<proteinExistence type="inferred from homology"/>
<dbReference type="Gene3D" id="3.40.50.720">
    <property type="entry name" value="NAD(P)-binding Rossmann-like Domain"/>
    <property type="match status" value="1"/>
</dbReference>
<protein>
    <submittedName>
        <fullName evidence="3">UDP-glucose 4-epimerase</fullName>
    </submittedName>
</protein>
<comment type="caution">
    <text evidence="3">The sequence shown here is derived from an EMBL/GenBank/DDBJ whole genome shotgun (WGS) entry which is preliminary data.</text>
</comment>
<dbReference type="PANTHER" id="PTHR43000">
    <property type="entry name" value="DTDP-D-GLUCOSE 4,6-DEHYDRATASE-RELATED"/>
    <property type="match status" value="1"/>
</dbReference>
<feature type="domain" description="NAD-dependent epimerase/dehydratase" evidence="2">
    <location>
        <begin position="4"/>
        <end position="234"/>
    </location>
</feature>
<evidence type="ECO:0000313" key="3">
    <source>
        <dbReference type="EMBL" id="RLE12838.1"/>
    </source>
</evidence>
<dbReference type="Pfam" id="PF01370">
    <property type="entry name" value="Epimerase"/>
    <property type="match status" value="1"/>
</dbReference>
<dbReference type="SUPFAM" id="SSF51735">
    <property type="entry name" value="NAD(P)-binding Rossmann-fold domains"/>
    <property type="match status" value="1"/>
</dbReference>
<accession>A0A662DD94</accession>
<evidence type="ECO:0000259" key="2">
    <source>
        <dbReference type="Pfam" id="PF01370"/>
    </source>
</evidence>
<dbReference type="InterPro" id="IPR036291">
    <property type="entry name" value="NAD(P)-bd_dom_sf"/>
</dbReference>
<evidence type="ECO:0000313" key="4">
    <source>
        <dbReference type="Proteomes" id="UP000280417"/>
    </source>
</evidence>
<gene>
    <name evidence="3" type="ORF">DRJ04_05430</name>
</gene>
<name>A0A662DD94_UNCAE</name>
<dbReference type="Proteomes" id="UP000280417">
    <property type="component" value="Unassembled WGS sequence"/>
</dbReference>
<dbReference type="AlphaFoldDB" id="A0A662DD94"/>
<comment type="similarity">
    <text evidence="1">Belongs to the NAD(P)-dependent epimerase/dehydratase family.</text>
</comment>
<evidence type="ECO:0000256" key="1">
    <source>
        <dbReference type="ARBA" id="ARBA00007637"/>
    </source>
</evidence>
<reference evidence="3 4" key="1">
    <citation type="submission" date="2018-06" db="EMBL/GenBank/DDBJ databases">
        <title>Extensive metabolic versatility and redundancy in microbially diverse, dynamic hydrothermal sediments.</title>
        <authorList>
            <person name="Dombrowski N."/>
            <person name="Teske A."/>
            <person name="Baker B.J."/>
        </authorList>
    </citation>
    <scope>NUCLEOTIDE SEQUENCE [LARGE SCALE GENOMIC DNA]</scope>
    <source>
        <strain evidence="3">B3_G15</strain>
    </source>
</reference>
<dbReference type="EMBL" id="QMQA01000135">
    <property type="protein sequence ID" value="RLE12838.1"/>
    <property type="molecule type" value="Genomic_DNA"/>
</dbReference>